<dbReference type="EMBL" id="VIFY01000006">
    <property type="protein sequence ID" value="TQB76882.1"/>
    <property type="molecule type" value="Genomic_DNA"/>
</dbReference>
<comment type="caution">
    <text evidence="1">The sequence shown here is derived from an EMBL/GenBank/DDBJ whole genome shotgun (WGS) entry which is preliminary data.</text>
</comment>
<proteinExistence type="predicted"/>
<dbReference type="Proteomes" id="UP000319663">
    <property type="component" value="Unassembled WGS sequence"/>
</dbReference>
<protein>
    <submittedName>
        <fullName evidence="1">Uncharacterized protein</fullName>
    </submittedName>
</protein>
<keyword evidence="2" id="KW-1185">Reference proteome</keyword>
<gene>
    <name evidence="1" type="ORF">MPDQ_006659</name>
</gene>
<accession>A0A507R2H6</accession>
<feature type="non-terminal residue" evidence="1">
    <location>
        <position position="68"/>
    </location>
</feature>
<name>A0A507R2H6_MONPU</name>
<organism evidence="1 2">
    <name type="scientific">Monascus purpureus</name>
    <name type="common">Red mold</name>
    <name type="synonym">Monascus anka</name>
    <dbReference type="NCBI Taxonomy" id="5098"/>
    <lineage>
        <taxon>Eukaryota</taxon>
        <taxon>Fungi</taxon>
        <taxon>Dikarya</taxon>
        <taxon>Ascomycota</taxon>
        <taxon>Pezizomycotina</taxon>
        <taxon>Eurotiomycetes</taxon>
        <taxon>Eurotiomycetidae</taxon>
        <taxon>Eurotiales</taxon>
        <taxon>Aspergillaceae</taxon>
        <taxon>Monascus</taxon>
    </lineage>
</organism>
<evidence type="ECO:0000313" key="1">
    <source>
        <dbReference type="EMBL" id="TQB76882.1"/>
    </source>
</evidence>
<sequence>MAQSHSTLENSQFPSHEDSQFVHQISITSHLQKSIPESSDSMVVVTIFVGKGEDFPLAALACFHEIVV</sequence>
<dbReference type="AlphaFoldDB" id="A0A507R2H6"/>
<evidence type="ECO:0000313" key="2">
    <source>
        <dbReference type="Proteomes" id="UP000319663"/>
    </source>
</evidence>
<reference evidence="1 2" key="1">
    <citation type="submission" date="2019-06" db="EMBL/GenBank/DDBJ databases">
        <title>Wine fermentation using esterase from Monascus purpureus.</title>
        <authorList>
            <person name="Geng C."/>
            <person name="Zhang Y."/>
        </authorList>
    </citation>
    <scope>NUCLEOTIDE SEQUENCE [LARGE SCALE GENOMIC DNA]</scope>
    <source>
        <strain evidence="1">HQ1</strain>
    </source>
</reference>